<dbReference type="Gramene" id="TuG1812U0000208900.01.T01">
    <property type="protein sequence ID" value="TuG1812U0000208900.01.T01.s_cds4482"/>
    <property type="gene ID" value="TuG1812U0000208900.01"/>
</dbReference>
<evidence type="ECO:0000313" key="3">
    <source>
        <dbReference type="Proteomes" id="UP000015106"/>
    </source>
</evidence>
<accession>A0A8R7UX62</accession>
<evidence type="ECO:0000256" key="1">
    <source>
        <dbReference type="SAM" id="MobiDB-lite"/>
    </source>
</evidence>
<protein>
    <submittedName>
        <fullName evidence="2">Uncharacterized protein</fullName>
    </submittedName>
</protein>
<dbReference type="AlphaFoldDB" id="A0A8R7UX62"/>
<keyword evidence="3" id="KW-1185">Reference proteome</keyword>
<reference evidence="2" key="3">
    <citation type="submission" date="2022-06" db="UniProtKB">
        <authorList>
            <consortium name="EnsemblPlants"/>
        </authorList>
    </citation>
    <scope>IDENTIFICATION</scope>
</reference>
<sequence>GSIKLNFSRALHRHGHGRRHSRELLEPLLQFGLLGPEAGVVAQHAAAVPDDAVELVEQLAVGAAEVHHLRPQLAQLLLLPHARPPRRLPVRHHPPPPPLLREAAA</sequence>
<reference evidence="2" key="2">
    <citation type="submission" date="2018-03" db="EMBL/GenBank/DDBJ databases">
        <title>The Triticum urartu genome reveals the dynamic nature of wheat genome evolution.</title>
        <authorList>
            <person name="Ling H."/>
            <person name="Ma B."/>
            <person name="Shi X."/>
            <person name="Liu H."/>
            <person name="Dong L."/>
            <person name="Sun H."/>
            <person name="Cao Y."/>
            <person name="Gao Q."/>
            <person name="Zheng S."/>
            <person name="Li Y."/>
            <person name="Yu Y."/>
            <person name="Du H."/>
            <person name="Qi M."/>
            <person name="Li Y."/>
            <person name="Yu H."/>
            <person name="Cui Y."/>
            <person name="Wang N."/>
            <person name="Chen C."/>
            <person name="Wu H."/>
            <person name="Zhao Y."/>
            <person name="Zhang J."/>
            <person name="Li Y."/>
            <person name="Zhou W."/>
            <person name="Zhang B."/>
            <person name="Hu W."/>
            <person name="Eijk M."/>
            <person name="Tang J."/>
            <person name="Witsenboer H."/>
            <person name="Zhao S."/>
            <person name="Li Z."/>
            <person name="Zhang A."/>
            <person name="Wang D."/>
            <person name="Liang C."/>
        </authorList>
    </citation>
    <scope>NUCLEOTIDE SEQUENCE [LARGE SCALE GENOMIC DNA]</scope>
    <source>
        <strain evidence="2">cv. G1812</strain>
    </source>
</reference>
<dbReference type="Gramene" id="TuG1812G0600003178.01.T01">
    <property type="protein sequence ID" value="TuG1812G0600003178.01.T01.cds417990"/>
    <property type="gene ID" value="TuG1812G0600003178.01"/>
</dbReference>
<evidence type="ECO:0000313" key="2">
    <source>
        <dbReference type="EnsemblPlants" id="TuG1812G0600003178.01.T01.cds417990"/>
    </source>
</evidence>
<feature type="compositionally biased region" description="Basic residues" evidence="1">
    <location>
        <begin position="84"/>
        <end position="94"/>
    </location>
</feature>
<dbReference type="EnsemblPlants" id="TuG1812G0600003178.01.T01">
    <property type="protein sequence ID" value="TuG1812G0600003178.01.T01.cds417990"/>
    <property type="gene ID" value="TuG1812G0600003178.01"/>
</dbReference>
<proteinExistence type="predicted"/>
<dbReference type="EnsemblPlants" id="TuG1812U0000208900.01.T01">
    <property type="protein sequence ID" value="TuG1812U0000208900.01.T01.s_cds4482"/>
    <property type="gene ID" value="TuG1812U0000208900.01"/>
</dbReference>
<reference evidence="3" key="1">
    <citation type="journal article" date="2013" name="Nature">
        <title>Draft genome of the wheat A-genome progenitor Triticum urartu.</title>
        <authorList>
            <person name="Ling H.Q."/>
            <person name="Zhao S."/>
            <person name="Liu D."/>
            <person name="Wang J."/>
            <person name="Sun H."/>
            <person name="Zhang C."/>
            <person name="Fan H."/>
            <person name="Li D."/>
            <person name="Dong L."/>
            <person name="Tao Y."/>
            <person name="Gao C."/>
            <person name="Wu H."/>
            <person name="Li Y."/>
            <person name="Cui Y."/>
            <person name="Guo X."/>
            <person name="Zheng S."/>
            <person name="Wang B."/>
            <person name="Yu K."/>
            <person name="Liang Q."/>
            <person name="Yang W."/>
            <person name="Lou X."/>
            <person name="Chen J."/>
            <person name="Feng M."/>
            <person name="Jian J."/>
            <person name="Zhang X."/>
            <person name="Luo G."/>
            <person name="Jiang Y."/>
            <person name="Liu J."/>
            <person name="Wang Z."/>
            <person name="Sha Y."/>
            <person name="Zhang B."/>
            <person name="Wu H."/>
            <person name="Tang D."/>
            <person name="Shen Q."/>
            <person name="Xue P."/>
            <person name="Zou S."/>
            <person name="Wang X."/>
            <person name="Liu X."/>
            <person name="Wang F."/>
            <person name="Yang Y."/>
            <person name="An X."/>
            <person name="Dong Z."/>
            <person name="Zhang K."/>
            <person name="Zhang X."/>
            <person name="Luo M.C."/>
            <person name="Dvorak J."/>
            <person name="Tong Y."/>
            <person name="Wang J."/>
            <person name="Yang H."/>
            <person name="Li Z."/>
            <person name="Wang D."/>
            <person name="Zhang A."/>
            <person name="Wang J."/>
        </authorList>
    </citation>
    <scope>NUCLEOTIDE SEQUENCE</scope>
    <source>
        <strain evidence="3">cv. G1812</strain>
    </source>
</reference>
<organism evidence="2 3">
    <name type="scientific">Triticum urartu</name>
    <name type="common">Red wild einkorn</name>
    <name type="synonym">Crithodium urartu</name>
    <dbReference type="NCBI Taxonomy" id="4572"/>
    <lineage>
        <taxon>Eukaryota</taxon>
        <taxon>Viridiplantae</taxon>
        <taxon>Streptophyta</taxon>
        <taxon>Embryophyta</taxon>
        <taxon>Tracheophyta</taxon>
        <taxon>Spermatophyta</taxon>
        <taxon>Magnoliopsida</taxon>
        <taxon>Liliopsida</taxon>
        <taxon>Poales</taxon>
        <taxon>Poaceae</taxon>
        <taxon>BOP clade</taxon>
        <taxon>Pooideae</taxon>
        <taxon>Triticodae</taxon>
        <taxon>Triticeae</taxon>
        <taxon>Triticinae</taxon>
        <taxon>Triticum</taxon>
    </lineage>
</organism>
<name>A0A8R7UX62_TRIUA</name>
<dbReference type="Proteomes" id="UP000015106">
    <property type="component" value="Chromosome 6"/>
</dbReference>
<feature type="region of interest" description="Disordered" evidence="1">
    <location>
        <begin position="84"/>
        <end position="105"/>
    </location>
</feature>